<dbReference type="PANTHER" id="PTHR43401:SF2">
    <property type="entry name" value="L-THREONINE 3-DEHYDROGENASE"/>
    <property type="match status" value="1"/>
</dbReference>
<dbReference type="EMBL" id="BMGR01000005">
    <property type="protein sequence ID" value="GGG01722.1"/>
    <property type="molecule type" value="Genomic_DNA"/>
</dbReference>
<dbReference type="Proteomes" id="UP000644756">
    <property type="component" value="Unassembled WGS sequence"/>
</dbReference>
<feature type="domain" description="Enoyl reductase (ER)" evidence="5">
    <location>
        <begin position="8"/>
        <end position="344"/>
    </location>
</feature>
<keyword evidence="1 4" id="KW-0479">Metal-binding</keyword>
<proteinExistence type="inferred from homology"/>
<sequence length="348" mass="37687">MLAAMLYGPKDLRLEEIADPVINENEVLLEVKRAAICGTDIRMYNNGYKGISSTTPRILGHELAGVIKEVGKNVTKYQTGMRVTVAPNMGCGLCRQCISGNTHLCNDYQALGININGGFTEYVKIPESAVRQGNISPLADHVTFEEAAIVEPLACVYNGFLKVDIKPGDHVLIIGAGPIGLMHAKLAKMAGASKVIMNDISEERMAMCRQIDDFITTVRTEDMKSYIHDITDGEGVEVVITACPVPQVQANALELVAINGRVNFFGGLAKDKEIVPINTNLIHYKQIIVTGSTRSSILQYRQALDFVKHGLIDVKSLISASFPLNQIDAAFDNATKGIGLKNVITVGS</sequence>
<comment type="similarity">
    <text evidence="4">Belongs to the zinc-containing alcohol dehydrogenase family.</text>
</comment>
<keyword evidence="2 4" id="KW-0862">Zinc</keyword>
<dbReference type="PANTHER" id="PTHR43401">
    <property type="entry name" value="L-THREONINE 3-DEHYDROGENASE"/>
    <property type="match status" value="1"/>
</dbReference>
<evidence type="ECO:0000256" key="3">
    <source>
        <dbReference type="ARBA" id="ARBA00023002"/>
    </source>
</evidence>
<organism evidence="6 7">
    <name type="scientific">Paenibacillus abyssi</name>
    <dbReference type="NCBI Taxonomy" id="1340531"/>
    <lineage>
        <taxon>Bacteria</taxon>
        <taxon>Bacillati</taxon>
        <taxon>Bacillota</taxon>
        <taxon>Bacilli</taxon>
        <taxon>Bacillales</taxon>
        <taxon>Paenibacillaceae</taxon>
        <taxon>Paenibacillus</taxon>
    </lineage>
</organism>
<evidence type="ECO:0000256" key="1">
    <source>
        <dbReference type="ARBA" id="ARBA00022723"/>
    </source>
</evidence>
<dbReference type="InterPro" id="IPR013149">
    <property type="entry name" value="ADH-like_C"/>
</dbReference>
<evidence type="ECO:0000313" key="6">
    <source>
        <dbReference type="EMBL" id="GGG01722.1"/>
    </source>
</evidence>
<evidence type="ECO:0000313" key="7">
    <source>
        <dbReference type="Proteomes" id="UP000644756"/>
    </source>
</evidence>
<dbReference type="SUPFAM" id="SSF51735">
    <property type="entry name" value="NAD(P)-binding Rossmann-fold domains"/>
    <property type="match status" value="1"/>
</dbReference>
<dbReference type="InterPro" id="IPR020843">
    <property type="entry name" value="ER"/>
</dbReference>
<dbReference type="CDD" id="cd08235">
    <property type="entry name" value="iditol_2_DH_like"/>
    <property type="match status" value="1"/>
</dbReference>
<dbReference type="Gene3D" id="3.90.180.10">
    <property type="entry name" value="Medium-chain alcohol dehydrogenases, catalytic domain"/>
    <property type="match status" value="1"/>
</dbReference>
<dbReference type="PROSITE" id="PS00059">
    <property type="entry name" value="ADH_ZINC"/>
    <property type="match status" value="1"/>
</dbReference>
<dbReference type="InterPro" id="IPR013154">
    <property type="entry name" value="ADH-like_N"/>
</dbReference>
<accession>A0A917CY57</accession>
<keyword evidence="3" id="KW-0560">Oxidoreductase</keyword>
<evidence type="ECO:0000256" key="2">
    <source>
        <dbReference type="ARBA" id="ARBA00022833"/>
    </source>
</evidence>
<dbReference type="AlphaFoldDB" id="A0A917CY57"/>
<evidence type="ECO:0000256" key="4">
    <source>
        <dbReference type="RuleBase" id="RU361277"/>
    </source>
</evidence>
<dbReference type="GO" id="GO:0008270">
    <property type="term" value="F:zinc ion binding"/>
    <property type="evidence" value="ECO:0007669"/>
    <property type="project" value="InterPro"/>
</dbReference>
<dbReference type="InterPro" id="IPR002328">
    <property type="entry name" value="ADH_Zn_CS"/>
</dbReference>
<dbReference type="Gene3D" id="3.40.50.720">
    <property type="entry name" value="NAD(P)-binding Rossmann-like Domain"/>
    <property type="match status" value="1"/>
</dbReference>
<comment type="cofactor">
    <cofactor evidence="4">
        <name>Zn(2+)</name>
        <dbReference type="ChEBI" id="CHEBI:29105"/>
    </cofactor>
</comment>
<reference evidence="6" key="1">
    <citation type="journal article" date="2014" name="Int. J. Syst. Evol. Microbiol.">
        <title>Complete genome sequence of Corynebacterium casei LMG S-19264T (=DSM 44701T), isolated from a smear-ripened cheese.</title>
        <authorList>
            <consortium name="US DOE Joint Genome Institute (JGI-PGF)"/>
            <person name="Walter F."/>
            <person name="Albersmeier A."/>
            <person name="Kalinowski J."/>
            <person name="Ruckert C."/>
        </authorList>
    </citation>
    <scope>NUCLEOTIDE SEQUENCE</scope>
    <source>
        <strain evidence="6">CGMCC 1.12987</strain>
    </source>
</reference>
<name>A0A917CY57_9BACL</name>
<evidence type="ECO:0000259" key="5">
    <source>
        <dbReference type="SMART" id="SM00829"/>
    </source>
</evidence>
<comment type="caution">
    <text evidence="6">The sequence shown here is derived from an EMBL/GenBank/DDBJ whole genome shotgun (WGS) entry which is preliminary data.</text>
</comment>
<dbReference type="SMART" id="SM00829">
    <property type="entry name" value="PKS_ER"/>
    <property type="match status" value="1"/>
</dbReference>
<gene>
    <name evidence="6" type="ORF">GCM10010916_18610</name>
</gene>
<dbReference type="SUPFAM" id="SSF50129">
    <property type="entry name" value="GroES-like"/>
    <property type="match status" value="1"/>
</dbReference>
<dbReference type="InterPro" id="IPR050129">
    <property type="entry name" value="Zn_alcohol_dh"/>
</dbReference>
<keyword evidence="7" id="KW-1185">Reference proteome</keyword>
<dbReference type="InterPro" id="IPR011032">
    <property type="entry name" value="GroES-like_sf"/>
</dbReference>
<dbReference type="RefSeq" id="WP_188530783.1">
    <property type="nucleotide sequence ID" value="NZ_BMGR01000005.1"/>
</dbReference>
<dbReference type="InterPro" id="IPR036291">
    <property type="entry name" value="NAD(P)-bd_dom_sf"/>
</dbReference>
<reference evidence="6" key="2">
    <citation type="submission" date="2020-09" db="EMBL/GenBank/DDBJ databases">
        <authorList>
            <person name="Sun Q."/>
            <person name="Zhou Y."/>
        </authorList>
    </citation>
    <scope>NUCLEOTIDE SEQUENCE</scope>
    <source>
        <strain evidence="6">CGMCC 1.12987</strain>
    </source>
</reference>
<dbReference type="Pfam" id="PF00107">
    <property type="entry name" value="ADH_zinc_N"/>
    <property type="match status" value="1"/>
</dbReference>
<dbReference type="Pfam" id="PF08240">
    <property type="entry name" value="ADH_N"/>
    <property type="match status" value="1"/>
</dbReference>
<dbReference type="GO" id="GO:0016491">
    <property type="term" value="F:oxidoreductase activity"/>
    <property type="evidence" value="ECO:0007669"/>
    <property type="project" value="UniProtKB-KW"/>
</dbReference>
<protein>
    <submittedName>
        <fullName evidence="6">Alcohol dehydrogenase</fullName>
    </submittedName>
</protein>